<proteinExistence type="inferred from homology"/>
<keyword evidence="3 11" id="KW-0349">Heme</keyword>
<dbReference type="Proteomes" id="UP000467840">
    <property type="component" value="Chromosome 16"/>
</dbReference>
<dbReference type="GO" id="GO:0004497">
    <property type="term" value="F:monooxygenase activity"/>
    <property type="evidence" value="ECO:0007669"/>
    <property type="project" value="UniProtKB-KW"/>
</dbReference>
<evidence type="ECO:0000256" key="11">
    <source>
        <dbReference type="PIRSR" id="PIRSR602401-1"/>
    </source>
</evidence>
<dbReference type="GO" id="GO:0016705">
    <property type="term" value="F:oxidoreductase activity, acting on paired donors, with incorporation or reduction of molecular oxygen"/>
    <property type="evidence" value="ECO:0007669"/>
    <property type="project" value="InterPro"/>
</dbReference>
<keyword evidence="15" id="KW-1185">Reference proteome</keyword>
<keyword evidence="10 13" id="KW-0472">Membrane</keyword>
<comment type="caution">
    <text evidence="14">The sequence shown here is derived from an EMBL/GenBank/DDBJ whole genome shotgun (WGS) entry which is preliminary data.</text>
</comment>
<keyword evidence="8 11" id="KW-0408">Iron</keyword>
<keyword evidence="9 12" id="KW-0503">Monooxygenase</keyword>
<evidence type="ECO:0000313" key="15">
    <source>
        <dbReference type="Proteomes" id="UP000467840"/>
    </source>
</evidence>
<evidence type="ECO:0000256" key="3">
    <source>
        <dbReference type="ARBA" id="ARBA00022617"/>
    </source>
</evidence>
<keyword evidence="6 13" id="KW-1133">Transmembrane helix</keyword>
<dbReference type="Gene3D" id="1.10.630.10">
    <property type="entry name" value="Cytochrome P450"/>
    <property type="match status" value="1"/>
</dbReference>
<dbReference type="InterPro" id="IPR036396">
    <property type="entry name" value="Cyt_P450_sf"/>
</dbReference>
<evidence type="ECO:0000256" key="6">
    <source>
        <dbReference type="ARBA" id="ARBA00022989"/>
    </source>
</evidence>
<dbReference type="SUPFAM" id="SSF48264">
    <property type="entry name" value="Cytochrome P450"/>
    <property type="match status" value="1"/>
</dbReference>
<keyword evidence="7 12" id="KW-0560">Oxidoreductase</keyword>
<dbReference type="GO" id="GO:0016020">
    <property type="term" value="C:membrane"/>
    <property type="evidence" value="ECO:0007669"/>
    <property type="project" value="UniProtKB-SubCell"/>
</dbReference>
<evidence type="ECO:0000313" key="14">
    <source>
        <dbReference type="EMBL" id="KAF2302833.1"/>
    </source>
</evidence>
<evidence type="ECO:0000256" key="2">
    <source>
        <dbReference type="ARBA" id="ARBA00010617"/>
    </source>
</evidence>
<dbReference type="InterPro" id="IPR017972">
    <property type="entry name" value="Cyt_P450_CS"/>
</dbReference>
<comment type="cofactor">
    <cofactor evidence="11">
        <name>heme</name>
        <dbReference type="ChEBI" id="CHEBI:30413"/>
    </cofactor>
</comment>
<name>A0A6A6LRU3_HEVBR</name>
<keyword evidence="5 11" id="KW-0479">Metal-binding</keyword>
<comment type="similarity">
    <text evidence="2 12">Belongs to the cytochrome P450 family.</text>
</comment>
<evidence type="ECO:0000256" key="5">
    <source>
        <dbReference type="ARBA" id="ARBA00022723"/>
    </source>
</evidence>
<comment type="subcellular location">
    <subcellularLocation>
        <location evidence="1">Membrane</location>
        <topology evidence="1">Single-pass membrane protein</topology>
    </subcellularLocation>
</comment>
<dbReference type="InterPro" id="IPR001128">
    <property type="entry name" value="Cyt_P450"/>
</dbReference>
<dbReference type="PANTHER" id="PTHR24282">
    <property type="entry name" value="CYTOCHROME P450 FAMILY MEMBER"/>
    <property type="match status" value="1"/>
</dbReference>
<dbReference type="InterPro" id="IPR002401">
    <property type="entry name" value="Cyt_P450_E_grp-I"/>
</dbReference>
<dbReference type="GO" id="GO:0005506">
    <property type="term" value="F:iron ion binding"/>
    <property type="evidence" value="ECO:0007669"/>
    <property type="project" value="InterPro"/>
</dbReference>
<evidence type="ECO:0000256" key="13">
    <source>
        <dbReference type="SAM" id="Phobius"/>
    </source>
</evidence>
<dbReference type="GO" id="GO:0020037">
    <property type="term" value="F:heme binding"/>
    <property type="evidence" value="ECO:0007669"/>
    <property type="project" value="InterPro"/>
</dbReference>
<protein>
    <recommendedName>
        <fullName evidence="16">Cytochrome P450</fullName>
    </recommendedName>
</protein>
<dbReference type="PROSITE" id="PS00086">
    <property type="entry name" value="CYTOCHROME_P450"/>
    <property type="match status" value="1"/>
</dbReference>
<feature type="binding site" description="axial binding residue" evidence="11">
    <location>
        <position position="463"/>
    </location>
    <ligand>
        <name>heme</name>
        <dbReference type="ChEBI" id="CHEBI:30413"/>
    </ligand>
    <ligandPart>
        <name>Fe</name>
        <dbReference type="ChEBI" id="CHEBI:18248"/>
    </ligandPart>
</feature>
<dbReference type="PRINTS" id="PR00463">
    <property type="entry name" value="EP450I"/>
</dbReference>
<dbReference type="InterPro" id="IPR050665">
    <property type="entry name" value="Cytochrome_P450_Monooxygen"/>
</dbReference>
<dbReference type="EMBL" id="JAAGAX010000009">
    <property type="protein sequence ID" value="KAF2302833.1"/>
    <property type="molecule type" value="Genomic_DNA"/>
</dbReference>
<gene>
    <name evidence="14" type="ORF">GH714_008598</name>
</gene>
<dbReference type="PRINTS" id="PR00385">
    <property type="entry name" value="P450"/>
</dbReference>
<evidence type="ECO:0000256" key="8">
    <source>
        <dbReference type="ARBA" id="ARBA00023004"/>
    </source>
</evidence>
<organism evidence="14 15">
    <name type="scientific">Hevea brasiliensis</name>
    <name type="common">Para rubber tree</name>
    <name type="synonym">Siphonia brasiliensis</name>
    <dbReference type="NCBI Taxonomy" id="3981"/>
    <lineage>
        <taxon>Eukaryota</taxon>
        <taxon>Viridiplantae</taxon>
        <taxon>Streptophyta</taxon>
        <taxon>Embryophyta</taxon>
        <taxon>Tracheophyta</taxon>
        <taxon>Spermatophyta</taxon>
        <taxon>Magnoliopsida</taxon>
        <taxon>eudicotyledons</taxon>
        <taxon>Gunneridae</taxon>
        <taxon>Pentapetalae</taxon>
        <taxon>rosids</taxon>
        <taxon>fabids</taxon>
        <taxon>Malpighiales</taxon>
        <taxon>Euphorbiaceae</taxon>
        <taxon>Crotonoideae</taxon>
        <taxon>Micrandreae</taxon>
        <taxon>Hevea</taxon>
    </lineage>
</organism>
<keyword evidence="4 13" id="KW-0812">Transmembrane</keyword>
<dbReference type="AlphaFoldDB" id="A0A6A6LRU3"/>
<evidence type="ECO:0000256" key="10">
    <source>
        <dbReference type="ARBA" id="ARBA00023136"/>
    </source>
</evidence>
<reference evidence="14 15" key="1">
    <citation type="journal article" date="2020" name="Mol. Plant">
        <title>The Chromosome-Based Rubber Tree Genome Provides New Insights into Spurge Genome Evolution and Rubber Biosynthesis.</title>
        <authorList>
            <person name="Liu J."/>
            <person name="Shi C."/>
            <person name="Shi C.C."/>
            <person name="Li W."/>
            <person name="Zhang Q.J."/>
            <person name="Zhang Y."/>
            <person name="Li K."/>
            <person name="Lu H.F."/>
            <person name="Shi C."/>
            <person name="Zhu S.T."/>
            <person name="Xiao Z.Y."/>
            <person name="Nan H."/>
            <person name="Yue Y."/>
            <person name="Zhu X.G."/>
            <person name="Wu Y."/>
            <person name="Hong X.N."/>
            <person name="Fan G.Y."/>
            <person name="Tong Y."/>
            <person name="Zhang D."/>
            <person name="Mao C.L."/>
            <person name="Liu Y.L."/>
            <person name="Hao S.J."/>
            <person name="Liu W.Q."/>
            <person name="Lv M.Q."/>
            <person name="Zhang H.B."/>
            <person name="Liu Y."/>
            <person name="Hu-Tang G.R."/>
            <person name="Wang J.P."/>
            <person name="Wang J.H."/>
            <person name="Sun Y.H."/>
            <person name="Ni S.B."/>
            <person name="Chen W.B."/>
            <person name="Zhang X.C."/>
            <person name="Jiao Y.N."/>
            <person name="Eichler E.E."/>
            <person name="Li G.H."/>
            <person name="Liu X."/>
            <person name="Gao L.Z."/>
        </authorList>
    </citation>
    <scope>NUCLEOTIDE SEQUENCE [LARGE SCALE GENOMIC DNA]</scope>
    <source>
        <strain evidence="15">cv. GT1</strain>
        <tissue evidence="14">Leaf</tissue>
    </source>
</reference>
<dbReference type="PANTHER" id="PTHR24282:SF36">
    <property type="entry name" value="CYTOCHROME P450 714A1-RELATED"/>
    <property type="match status" value="1"/>
</dbReference>
<sequence>MEVSLPMRIMSSLFLVGLVCFIIHLYRTILLRSQRMKRKLRMQGIKGPSPSFLYGNLSEMQEIQSRAMKAENHGDIVAHDYTSSIFPYFEHWRKQYGLIYTYSTGFRQHLYVNDPEMVKEMNLSLSLDFGKPTYMTKRLGPMLGNGIIRSNGHVWAQQRKIIAPEFFMDKAKGMVELMVESAQPLLRKWEQYIEALGGSQAEIRVDEDLRGLSADVIARACFGSSYLKGNEIFSKLRTLQTLITKQSILFGITSFGFFANKNHKMKKSLETEIDSLIWETVKEREKQCLDKRNTDKDLMQQLLEEALNNSNSSNSNFSPKRFIIDNCKNIYFAGHEATSTAATWCMMLLALYPDWQSRIREEVTQFCNDGLDANSLSNLKTALRLYPPGAFVSREALEQVQIGKITVPKGVCIWTLIPTLHRDPNLWGPDANEFRPERFADGVSKACKFAQAYIPFGVGTRLCVGRNFAMVELKVVLSLIVSQFTFSLSPNYQHSPAFRMIVEPEHGVQILIRKV</sequence>
<evidence type="ECO:0000256" key="9">
    <source>
        <dbReference type="ARBA" id="ARBA00023033"/>
    </source>
</evidence>
<feature type="transmembrane region" description="Helical" evidence="13">
    <location>
        <begin position="12"/>
        <end position="31"/>
    </location>
</feature>
<evidence type="ECO:0000256" key="1">
    <source>
        <dbReference type="ARBA" id="ARBA00004167"/>
    </source>
</evidence>
<evidence type="ECO:0008006" key="16">
    <source>
        <dbReference type="Google" id="ProtNLM"/>
    </source>
</evidence>
<evidence type="ECO:0000256" key="7">
    <source>
        <dbReference type="ARBA" id="ARBA00023002"/>
    </source>
</evidence>
<accession>A0A6A6LRU3</accession>
<evidence type="ECO:0000256" key="12">
    <source>
        <dbReference type="RuleBase" id="RU000461"/>
    </source>
</evidence>
<dbReference type="Pfam" id="PF00067">
    <property type="entry name" value="p450"/>
    <property type="match status" value="1"/>
</dbReference>
<evidence type="ECO:0000256" key="4">
    <source>
        <dbReference type="ARBA" id="ARBA00022692"/>
    </source>
</evidence>